<dbReference type="FunFam" id="1.10.510.10:FF:000258">
    <property type="entry name" value="Probable serine/threonine-protein kinase PBL8"/>
    <property type="match status" value="1"/>
</dbReference>
<keyword evidence="13" id="KW-1185">Reference proteome</keyword>
<evidence type="ECO:0000256" key="2">
    <source>
        <dbReference type="ARBA" id="ARBA00012513"/>
    </source>
</evidence>
<dbReference type="Proteomes" id="UP000694918">
    <property type="component" value="Unplaced"/>
</dbReference>
<dbReference type="PANTHER" id="PTHR45621">
    <property type="entry name" value="OS01G0588500 PROTEIN-RELATED"/>
    <property type="match status" value="1"/>
</dbReference>
<feature type="region of interest" description="Disordered" evidence="11">
    <location>
        <begin position="387"/>
        <end position="554"/>
    </location>
</feature>
<name>A0AAJ6TUV4_POPEU</name>
<dbReference type="Gene3D" id="1.10.510.10">
    <property type="entry name" value="Transferase(Phosphotransferase) domain 1"/>
    <property type="match status" value="1"/>
</dbReference>
<dbReference type="AlphaFoldDB" id="A0AAJ6TUV4"/>
<evidence type="ECO:0000256" key="8">
    <source>
        <dbReference type="ARBA" id="ARBA00022821"/>
    </source>
</evidence>
<protein>
    <recommendedName>
        <fullName evidence="2">non-specific serine/threonine protein kinase</fullName>
        <ecNumber evidence="2">2.7.11.1</ecNumber>
    </recommendedName>
</protein>
<dbReference type="InterPro" id="IPR001245">
    <property type="entry name" value="Ser-Thr/Tyr_kinase_cat_dom"/>
</dbReference>
<keyword evidence="9 10" id="KW-0067">ATP-binding</keyword>
<dbReference type="PROSITE" id="PS00107">
    <property type="entry name" value="PROTEIN_KINASE_ATP"/>
    <property type="match status" value="1"/>
</dbReference>
<dbReference type="RefSeq" id="XP_011017590.1">
    <property type="nucleotide sequence ID" value="XM_011019288.1"/>
</dbReference>
<dbReference type="GO" id="GO:0004674">
    <property type="term" value="F:protein serine/threonine kinase activity"/>
    <property type="evidence" value="ECO:0007669"/>
    <property type="project" value="UniProtKB-KW"/>
</dbReference>
<keyword evidence="3" id="KW-1003">Cell membrane</keyword>
<feature type="compositionally biased region" description="Basic and acidic residues" evidence="11">
    <location>
        <begin position="449"/>
        <end position="522"/>
    </location>
</feature>
<evidence type="ECO:0000256" key="1">
    <source>
        <dbReference type="ARBA" id="ARBA00004236"/>
    </source>
</evidence>
<organism evidence="13 14">
    <name type="scientific">Populus euphratica</name>
    <name type="common">Euphrates poplar</name>
    <dbReference type="NCBI Taxonomy" id="75702"/>
    <lineage>
        <taxon>Eukaryota</taxon>
        <taxon>Viridiplantae</taxon>
        <taxon>Streptophyta</taxon>
        <taxon>Embryophyta</taxon>
        <taxon>Tracheophyta</taxon>
        <taxon>Spermatophyta</taxon>
        <taxon>Magnoliopsida</taxon>
        <taxon>eudicotyledons</taxon>
        <taxon>Gunneridae</taxon>
        <taxon>Pentapetalae</taxon>
        <taxon>rosids</taxon>
        <taxon>fabids</taxon>
        <taxon>Malpighiales</taxon>
        <taxon>Salicaceae</taxon>
        <taxon>Saliceae</taxon>
        <taxon>Populus</taxon>
    </lineage>
</organism>
<evidence type="ECO:0000256" key="10">
    <source>
        <dbReference type="PROSITE-ProRule" id="PRU10141"/>
    </source>
</evidence>
<keyword evidence="7 14" id="KW-0418">Kinase</keyword>
<dbReference type="FunFam" id="3.30.200.20:FF:000228">
    <property type="entry name" value="Serine/threonine-protein kinase BIK1"/>
    <property type="match status" value="1"/>
</dbReference>
<dbReference type="GeneID" id="105120888"/>
<reference evidence="14" key="1">
    <citation type="submission" date="2025-08" db="UniProtKB">
        <authorList>
            <consortium name="RefSeq"/>
        </authorList>
    </citation>
    <scope>IDENTIFICATION</scope>
</reference>
<sequence>MVNVKMKSNHKSRFDLKSKLMGICFSVDGDKIPQEERQLSSKGNQAGHVYDQPRSGPTEPELVETKRATSTPSVPKNVTDLRNSPGYGNVDIFTYEEMKLATKQFRPDYILGEGGFGVVYKGVIDESVRTLYKTTYVAIKELNPDGLQGDREWLAEVNYLGQLSHPNLVKLIGYCCEDEHRLLVYEYMASGSLEKHLFRRVGCTLTWSKRMKIALDAAKGLAFLHGAERSIIYRDFKTSNILLDSDFNAKLSDFGLAKDGPMGDQTHVSTRVMGTYGYAAPEYVMTGHLTARSDVYGFGVVLLELLLGRRALDKSRPSREHNLVEWARPLLNHNKKVLRILDPRMEGQYSSRIAMKVANLAYQCLSQNPKGRPLMNQVVELLESVQSKDEEAVFETTGRSVTLYEDSRRSPRTPGKERNQARTHDYREGEPSPYSPSEKQRNRTRSHDHRKEEPPPHSPSEKQRNRNRSQDHREEEPSRTPSKERDQTGSHDLREGEPFPHTYEGERTETRSHDHREGEPQRGSKTANARSRTEPLTESDLYSPPDFRISSPMR</sequence>
<dbReference type="GO" id="GO:0005524">
    <property type="term" value="F:ATP binding"/>
    <property type="evidence" value="ECO:0007669"/>
    <property type="project" value="UniProtKB-UniRule"/>
</dbReference>
<dbReference type="InterPro" id="IPR017441">
    <property type="entry name" value="Protein_kinase_ATP_BS"/>
</dbReference>
<dbReference type="GO" id="GO:0006952">
    <property type="term" value="P:defense response"/>
    <property type="evidence" value="ECO:0007669"/>
    <property type="project" value="UniProtKB-KW"/>
</dbReference>
<feature type="compositionally biased region" description="Basic and acidic residues" evidence="11">
    <location>
        <begin position="405"/>
        <end position="430"/>
    </location>
</feature>
<gene>
    <name evidence="14" type="primary">LOC105120888</name>
</gene>
<dbReference type="Gene3D" id="3.30.200.20">
    <property type="entry name" value="Phosphorylase Kinase, domain 1"/>
    <property type="match status" value="1"/>
</dbReference>
<dbReference type="InterPro" id="IPR000719">
    <property type="entry name" value="Prot_kinase_dom"/>
</dbReference>
<evidence type="ECO:0000256" key="4">
    <source>
        <dbReference type="ARBA" id="ARBA00022527"/>
    </source>
</evidence>
<dbReference type="PROSITE" id="PS50011">
    <property type="entry name" value="PROTEIN_KINASE_DOM"/>
    <property type="match status" value="1"/>
</dbReference>
<feature type="binding site" evidence="10">
    <location>
        <position position="140"/>
    </location>
    <ligand>
        <name>ATP</name>
        <dbReference type="ChEBI" id="CHEBI:30616"/>
    </ligand>
</feature>
<feature type="domain" description="Protein kinase" evidence="12">
    <location>
        <begin position="105"/>
        <end position="385"/>
    </location>
</feature>
<comment type="subcellular location">
    <subcellularLocation>
        <location evidence="1">Cell membrane</location>
    </subcellularLocation>
</comment>
<evidence type="ECO:0000256" key="7">
    <source>
        <dbReference type="ARBA" id="ARBA00022777"/>
    </source>
</evidence>
<dbReference type="KEGG" id="peu:105120888"/>
<accession>A0AAJ6TUV4</accession>
<dbReference type="EC" id="2.7.11.1" evidence="2"/>
<keyword evidence="3" id="KW-0472">Membrane</keyword>
<evidence type="ECO:0000313" key="13">
    <source>
        <dbReference type="Proteomes" id="UP000694918"/>
    </source>
</evidence>
<keyword evidence="4" id="KW-0723">Serine/threonine-protein kinase</keyword>
<evidence type="ECO:0000256" key="6">
    <source>
        <dbReference type="ARBA" id="ARBA00022741"/>
    </source>
</evidence>
<keyword evidence="6 10" id="KW-0547">Nucleotide-binding</keyword>
<dbReference type="Pfam" id="PF07714">
    <property type="entry name" value="PK_Tyr_Ser-Thr"/>
    <property type="match status" value="1"/>
</dbReference>
<dbReference type="PROSITE" id="PS00108">
    <property type="entry name" value="PROTEIN_KINASE_ST"/>
    <property type="match status" value="1"/>
</dbReference>
<feature type="compositionally biased region" description="Polar residues" evidence="11">
    <location>
        <begin position="523"/>
        <end position="536"/>
    </location>
</feature>
<dbReference type="GO" id="GO:0005886">
    <property type="term" value="C:plasma membrane"/>
    <property type="evidence" value="ECO:0007669"/>
    <property type="project" value="UniProtKB-SubCell"/>
</dbReference>
<dbReference type="InterPro" id="IPR011009">
    <property type="entry name" value="Kinase-like_dom_sf"/>
</dbReference>
<feature type="compositionally biased region" description="Polar residues" evidence="11">
    <location>
        <begin position="68"/>
        <end position="82"/>
    </location>
</feature>
<evidence type="ECO:0000256" key="9">
    <source>
        <dbReference type="ARBA" id="ARBA00022840"/>
    </source>
</evidence>
<evidence type="ECO:0000256" key="11">
    <source>
        <dbReference type="SAM" id="MobiDB-lite"/>
    </source>
</evidence>
<evidence type="ECO:0000259" key="12">
    <source>
        <dbReference type="PROSITE" id="PS50011"/>
    </source>
</evidence>
<evidence type="ECO:0000256" key="3">
    <source>
        <dbReference type="ARBA" id="ARBA00022475"/>
    </source>
</evidence>
<feature type="region of interest" description="Disordered" evidence="11">
    <location>
        <begin position="37"/>
        <end position="82"/>
    </location>
</feature>
<keyword evidence="8" id="KW-0611">Plant defense</keyword>
<proteinExistence type="predicted"/>
<evidence type="ECO:0000313" key="14">
    <source>
        <dbReference type="RefSeq" id="XP_011017590.1"/>
    </source>
</evidence>
<dbReference type="InterPro" id="IPR050823">
    <property type="entry name" value="Plant_Ser_Thr_Prot_Kinase"/>
</dbReference>
<evidence type="ECO:0000256" key="5">
    <source>
        <dbReference type="ARBA" id="ARBA00022679"/>
    </source>
</evidence>
<keyword evidence="5" id="KW-0808">Transferase</keyword>
<dbReference type="InterPro" id="IPR008271">
    <property type="entry name" value="Ser/Thr_kinase_AS"/>
</dbReference>
<dbReference type="SUPFAM" id="SSF56112">
    <property type="entry name" value="Protein kinase-like (PK-like)"/>
    <property type="match status" value="1"/>
</dbReference>